<protein>
    <submittedName>
        <fullName evidence="1">Uncharacterized protein</fullName>
    </submittedName>
</protein>
<keyword evidence="2" id="KW-1185">Reference proteome</keyword>
<dbReference type="RefSeq" id="WP_105240798.1">
    <property type="nucleotide sequence ID" value="NZ_CP023270.1"/>
</dbReference>
<reference evidence="1 2" key="1">
    <citation type="submission" date="2017-09" db="EMBL/GenBank/DDBJ databases">
        <title>Genomic, metabolic, and phenotypic characteristics of bacterial isolates from the natural microbiome of the model nematode Caenorhabditis elegans.</title>
        <authorList>
            <person name="Zimmermann J."/>
            <person name="Obeng N."/>
            <person name="Yang W."/>
            <person name="Obeng O."/>
            <person name="Kissoyan K."/>
            <person name="Pees B."/>
            <person name="Dirksen P."/>
            <person name="Hoppner M."/>
            <person name="Franke A."/>
            <person name="Rosenstiel P."/>
            <person name="Leippe M."/>
            <person name="Dierking K."/>
            <person name="Kaleta C."/>
            <person name="Schulenburg H."/>
        </authorList>
    </citation>
    <scope>NUCLEOTIDE SEQUENCE [LARGE SCALE GENOMIC DNA]</scope>
    <source>
        <strain evidence="1 2">MYb73</strain>
    </source>
</reference>
<evidence type="ECO:0000313" key="1">
    <source>
        <dbReference type="EMBL" id="AVJ30171.1"/>
    </source>
</evidence>
<organism evidence="1 2">
    <name type="scientific">Achromobacter spanius</name>
    <dbReference type="NCBI Taxonomy" id="217203"/>
    <lineage>
        <taxon>Bacteria</taxon>
        <taxon>Pseudomonadati</taxon>
        <taxon>Pseudomonadota</taxon>
        <taxon>Betaproteobacteria</taxon>
        <taxon>Burkholderiales</taxon>
        <taxon>Alcaligenaceae</taxon>
        <taxon>Achromobacter</taxon>
    </lineage>
</organism>
<dbReference type="EMBL" id="CP023270">
    <property type="protein sequence ID" value="AVJ30171.1"/>
    <property type="molecule type" value="Genomic_DNA"/>
</dbReference>
<name>A0A2S0IDR4_9BURK</name>
<gene>
    <name evidence="1" type="ORF">CLM73_25430</name>
</gene>
<evidence type="ECO:0000313" key="2">
    <source>
        <dbReference type="Proteomes" id="UP000239477"/>
    </source>
</evidence>
<proteinExistence type="predicted"/>
<dbReference type="AlphaFoldDB" id="A0A2S0IDR4"/>
<dbReference type="OrthoDB" id="7066767at2"/>
<dbReference type="Proteomes" id="UP000239477">
    <property type="component" value="Chromosome"/>
</dbReference>
<accession>A0A2S0IDR4</accession>
<sequence length="98" mass="11397">MKAFLLVFEPEVGTQQEVKAVVEQSKKVKTWRYDMPNSFYLISTSSAKELAEDLRTSLPNGRFIVTGIDEYWGWNNSDTWYLLKHKKLKPKAETPKTL</sequence>